<dbReference type="PANTHER" id="PTHR19229">
    <property type="entry name" value="ATP-BINDING CASSETTE TRANSPORTER SUBFAMILY A ABCA"/>
    <property type="match status" value="1"/>
</dbReference>
<gene>
    <name evidence="4" type="ORF">NECAME_06499</name>
</gene>
<dbReference type="OrthoDB" id="8061355at2759"/>
<feature type="non-terminal residue" evidence="4">
    <location>
        <position position="1"/>
    </location>
</feature>
<evidence type="ECO:0000256" key="3">
    <source>
        <dbReference type="SAM" id="Phobius"/>
    </source>
</evidence>
<organism evidence="4 5">
    <name type="scientific">Necator americanus</name>
    <name type="common">Human hookworm</name>
    <dbReference type="NCBI Taxonomy" id="51031"/>
    <lineage>
        <taxon>Eukaryota</taxon>
        <taxon>Metazoa</taxon>
        <taxon>Ecdysozoa</taxon>
        <taxon>Nematoda</taxon>
        <taxon>Chromadorea</taxon>
        <taxon>Rhabditida</taxon>
        <taxon>Rhabditina</taxon>
        <taxon>Rhabditomorpha</taxon>
        <taxon>Strongyloidea</taxon>
        <taxon>Ancylostomatidae</taxon>
        <taxon>Bunostominae</taxon>
        <taxon>Necator</taxon>
    </lineage>
</organism>
<name>W2TU88_NECAM</name>
<keyword evidence="1" id="KW-0813">Transport</keyword>
<keyword evidence="5" id="KW-1185">Reference proteome</keyword>
<keyword evidence="3" id="KW-0812">Transmembrane</keyword>
<keyword evidence="3" id="KW-1133">Transmembrane helix</keyword>
<dbReference type="PANTHER" id="PTHR19229:SF36">
    <property type="entry name" value="ATP-BINDING CASSETTE SUB-FAMILY A MEMBER 2"/>
    <property type="match status" value="1"/>
</dbReference>
<dbReference type="EMBL" id="KI657782">
    <property type="protein sequence ID" value="ETN85204.1"/>
    <property type="molecule type" value="Genomic_DNA"/>
</dbReference>
<sequence length="325" mass="37064">WKTSLKFQANESLVFAFELNEFAQLAAEILNKSDSQNELSVVNESKVLLPTTKQFINRHFGESALPNIFPRVNHDSLNNALATFLSVANQTRMDEIFPTFIGFTNESMLEDFAKRADRENITVIAGIVFDDVGERNKSLGPVVSYKIRQKPAFTPSTEAARDVLAVYAGPRDWDDSYYSYGFLWLQDVIERSIISVMVDLPIVEPGAGMIEMAFPCFRYDRFLINMQTVILVILALSYLCTLSFLVDDIVYQKEHGLTEVRQSYELCKNSSLKLWNMCAAILDDALHGRRHFRNMALVDYFNSSSGEFERTDGLTSLHRRKECDE</sequence>
<evidence type="ECO:0000313" key="5">
    <source>
        <dbReference type="Proteomes" id="UP000053676"/>
    </source>
</evidence>
<accession>W2TU88</accession>
<keyword evidence="2" id="KW-0677">Repeat</keyword>
<dbReference type="GO" id="GO:0016020">
    <property type="term" value="C:membrane"/>
    <property type="evidence" value="ECO:0007669"/>
    <property type="project" value="InterPro"/>
</dbReference>
<dbReference type="GO" id="GO:0140359">
    <property type="term" value="F:ABC-type transporter activity"/>
    <property type="evidence" value="ECO:0007669"/>
    <property type="project" value="InterPro"/>
</dbReference>
<proteinExistence type="predicted"/>
<keyword evidence="3" id="KW-0472">Membrane</keyword>
<evidence type="ECO:0000256" key="2">
    <source>
        <dbReference type="ARBA" id="ARBA00022737"/>
    </source>
</evidence>
<dbReference type="KEGG" id="nai:NECAME_06499"/>
<dbReference type="GO" id="GO:0005319">
    <property type="term" value="F:lipid transporter activity"/>
    <property type="evidence" value="ECO:0007669"/>
    <property type="project" value="TreeGrafter"/>
</dbReference>
<evidence type="ECO:0000313" key="4">
    <source>
        <dbReference type="EMBL" id="ETN85204.1"/>
    </source>
</evidence>
<reference evidence="5" key="1">
    <citation type="journal article" date="2014" name="Nat. Genet.">
        <title>Genome of the human hookworm Necator americanus.</title>
        <authorList>
            <person name="Tang Y.T."/>
            <person name="Gao X."/>
            <person name="Rosa B.A."/>
            <person name="Abubucker S."/>
            <person name="Hallsworth-Pepin K."/>
            <person name="Martin J."/>
            <person name="Tyagi R."/>
            <person name="Heizer E."/>
            <person name="Zhang X."/>
            <person name="Bhonagiri-Palsikar V."/>
            <person name="Minx P."/>
            <person name="Warren W.C."/>
            <person name="Wang Q."/>
            <person name="Zhan B."/>
            <person name="Hotez P.J."/>
            <person name="Sternberg P.W."/>
            <person name="Dougall A."/>
            <person name="Gaze S.T."/>
            <person name="Mulvenna J."/>
            <person name="Sotillo J."/>
            <person name="Ranganathan S."/>
            <person name="Rabelo E.M."/>
            <person name="Wilson R.K."/>
            <person name="Felgner P.L."/>
            <person name="Bethony J."/>
            <person name="Hawdon J.M."/>
            <person name="Gasser R.B."/>
            <person name="Loukas A."/>
            <person name="Mitreva M."/>
        </authorList>
    </citation>
    <scope>NUCLEOTIDE SEQUENCE [LARGE SCALE GENOMIC DNA]</scope>
</reference>
<dbReference type="Proteomes" id="UP000053676">
    <property type="component" value="Unassembled WGS sequence"/>
</dbReference>
<evidence type="ECO:0000256" key="1">
    <source>
        <dbReference type="ARBA" id="ARBA00022448"/>
    </source>
</evidence>
<feature type="transmembrane region" description="Helical" evidence="3">
    <location>
        <begin position="222"/>
        <end position="246"/>
    </location>
</feature>
<protein>
    <submittedName>
        <fullName evidence="4">Uncharacterized protein</fullName>
    </submittedName>
</protein>
<dbReference type="AlphaFoldDB" id="W2TU88"/>
<dbReference type="InterPro" id="IPR026082">
    <property type="entry name" value="ABCA"/>
</dbReference>